<name>A0A9J7H9A2_CRIGR</name>
<organism evidence="2 3">
    <name type="scientific">Cricetulus griseus</name>
    <name type="common">Chinese hamster</name>
    <name type="synonym">Cricetulus barabensis griseus</name>
    <dbReference type="NCBI Taxonomy" id="10029"/>
    <lineage>
        <taxon>Eukaryota</taxon>
        <taxon>Metazoa</taxon>
        <taxon>Chordata</taxon>
        <taxon>Craniata</taxon>
        <taxon>Vertebrata</taxon>
        <taxon>Euteleostomi</taxon>
        <taxon>Mammalia</taxon>
        <taxon>Eutheria</taxon>
        <taxon>Euarchontoglires</taxon>
        <taxon>Glires</taxon>
        <taxon>Rodentia</taxon>
        <taxon>Myomorpha</taxon>
        <taxon>Muroidea</taxon>
        <taxon>Cricetidae</taxon>
        <taxon>Cricetinae</taxon>
        <taxon>Cricetulus</taxon>
    </lineage>
</organism>
<reference evidence="2" key="1">
    <citation type="journal article" date="2018" name="Biotechnol. Bioeng.">
        <title>A reference genome of the Chinese hamster based on a hybrid assembly strategy.</title>
        <authorList>
            <person name="Rupp O."/>
            <person name="MacDonald M.L."/>
            <person name="Li S."/>
            <person name="Dhiman H."/>
            <person name="Polson S."/>
            <person name="Griep S."/>
            <person name="Heffner K."/>
            <person name="Hernandez I."/>
            <person name="Brinkrolf K."/>
            <person name="Jadhav V."/>
            <person name="Samoudi M."/>
            <person name="Hao H."/>
            <person name="Kingham B."/>
            <person name="Goesmann A."/>
            <person name="Betenbaugh M.J."/>
            <person name="Lewis N.E."/>
            <person name="Borth N."/>
            <person name="Lee K.H."/>
        </authorList>
    </citation>
    <scope>NUCLEOTIDE SEQUENCE [LARGE SCALE GENOMIC DNA]</scope>
    <source>
        <strain evidence="2">17A/GY</strain>
    </source>
</reference>
<feature type="domain" description="YjeF N-terminal" evidence="1">
    <location>
        <begin position="79"/>
        <end position="203"/>
    </location>
</feature>
<reference evidence="3" key="3">
    <citation type="submission" date="2025-08" db="UniProtKB">
        <authorList>
            <consortium name="RefSeq"/>
        </authorList>
    </citation>
    <scope>IDENTIFICATION</scope>
    <source>
        <strain evidence="3">17A/GY</strain>
        <tissue evidence="3">Liver</tissue>
    </source>
</reference>
<protein>
    <submittedName>
        <fullName evidence="3">YjeF N-terminal domain-containing protein 3 isoform X2</fullName>
    </submittedName>
</protein>
<evidence type="ECO:0000313" key="2">
    <source>
        <dbReference type="Proteomes" id="UP001108280"/>
    </source>
</evidence>
<dbReference type="CTD" id="374887"/>
<dbReference type="PROSITE" id="PS51385">
    <property type="entry name" value="YJEF_N"/>
    <property type="match status" value="1"/>
</dbReference>
<dbReference type="Proteomes" id="UP001108280">
    <property type="component" value="Chromosome 1"/>
</dbReference>
<dbReference type="InterPro" id="IPR036652">
    <property type="entry name" value="YjeF_N_dom_sf"/>
</dbReference>
<accession>A0A9J7H9A2</accession>
<dbReference type="PANTHER" id="PTHR13232">
    <property type="entry name" value="NAD(P)H-HYDRATE EPIMERASE"/>
    <property type="match status" value="1"/>
</dbReference>
<dbReference type="SUPFAM" id="SSF64153">
    <property type="entry name" value="YjeF N-terminal domain-like"/>
    <property type="match status" value="1"/>
</dbReference>
<dbReference type="GO" id="GO:0005739">
    <property type="term" value="C:mitochondrion"/>
    <property type="evidence" value="ECO:0007669"/>
    <property type="project" value="TreeGrafter"/>
</dbReference>
<evidence type="ECO:0000259" key="1">
    <source>
        <dbReference type="PROSITE" id="PS51385"/>
    </source>
</evidence>
<dbReference type="RefSeq" id="XP_035307498.1">
    <property type="nucleotide sequence ID" value="XM_035451607.1"/>
</dbReference>
<dbReference type="InterPro" id="IPR032976">
    <property type="entry name" value="YJEFN_prot_NAXE-like"/>
</dbReference>
<reference evidence="2" key="2">
    <citation type="journal article" date="2020" name="Biotechnol. Bioeng.">
        <title>Chromosome-scale scaffolds for the Chinese hamster reference genome assembly to facilitate the study of the CHO epigenome.</title>
        <authorList>
            <person name="Hilliard W."/>
            <person name="MacDonald M."/>
            <person name="Lee K.H."/>
        </authorList>
    </citation>
    <scope>NUCLEOTIDE SEQUENCE [LARGE SCALE GENOMIC DNA]</scope>
    <source>
        <strain evidence="2">17A/GY</strain>
    </source>
</reference>
<keyword evidence="2" id="KW-1185">Reference proteome</keyword>
<proteinExistence type="predicted"/>
<dbReference type="Gene3D" id="3.40.50.10260">
    <property type="entry name" value="YjeF N-terminal domain"/>
    <property type="match status" value="1"/>
</dbReference>
<sequence>MSGNALASKSLGEAPEERRFLRGCARLRLPFQNKLVGWGNWARDAVTQIRTRPEPSPSLRSLSVPLSQLPDSACSTSEATALERELLDEYRFGWQQLVELYGHASAVAVTKAFPLSLLSRKQRTVLVVCGPEQNGAVGLACARHLRVFDYQPSIFCPVRSADTLHRDLTTQCEKMDIPFLSFLPAEVSGAHPDPARHTPGPGR</sequence>
<dbReference type="GO" id="GO:0052856">
    <property type="term" value="F:NAD(P)HX epimerase activity"/>
    <property type="evidence" value="ECO:0007669"/>
    <property type="project" value="TreeGrafter"/>
</dbReference>
<evidence type="ECO:0000313" key="3">
    <source>
        <dbReference type="RefSeq" id="XP_035307498.1"/>
    </source>
</evidence>
<dbReference type="GeneID" id="113833387"/>
<dbReference type="AlphaFoldDB" id="A0A9J7H9A2"/>
<dbReference type="PANTHER" id="PTHR13232:SF12">
    <property type="entry name" value="YJEF N-TERMINAL DOMAIN-CONTAINING PROTEIN 3"/>
    <property type="match status" value="1"/>
</dbReference>
<gene>
    <name evidence="3" type="primary">Yjefn3</name>
</gene>
<dbReference type="Pfam" id="PF03853">
    <property type="entry name" value="YjeF_N"/>
    <property type="match status" value="1"/>
</dbReference>
<dbReference type="InterPro" id="IPR004443">
    <property type="entry name" value="YjeF_N_dom"/>
</dbReference>